<dbReference type="SUPFAM" id="SSF53383">
    <property type="entry name" value="PLP-dependent transferases"/>
    <property type="match status" value="1"/>
</dbReference>
<dbReference type="PANTHER" id="PTHR42735:SF4">
    <property type="entry name" value="PYRIDOXAL PHOSPHATE-DEPENDENT DECARBOXYLASE FAMILY PROTEIN"/>
    <property type="match status" value="1"/>
</dbReference>
<dbReference type="AlphaFoldDB" id="A0AAW0DQG6"/>
<accession>A0AAW0DQG6</accession>
<evidence type="ECO:0000256" key="3">
    <source>
        <dbReference type="ARBA" id="ARBA00023239"/>
    </source>
</evidence>
<proteinExistence type="predicted"/>
<evidence type="ECO:0000256" key="1">
    <source>
        <dbReference type="ARBA" id="ARBA00001933"/>
    </source>
</evidence>
<evidence type="ECO:0000313" key="5">
    <source>
        <dbReference type="Proteomes" id="UP001383192"/>
    </source>
</evidence>
<keyword evidence="3" id="KW-0456">Lyase</keyword>
<evidence type="ECO:0000313" key="4">
    <source>
        <dbReference type="EMBL" id="KAK7053227.1"/>
    </source>
</evidence>
<dbReference type="PANTHER" id="PTHR42735">
    <property type="match status" value="1"/>
</dbReference>
<comment type="cofactor">
    <cofactor evidence="1">
        <name>pyridoxal 5'-phosphate</name>
        <dbReference type="ChEBI" id="CHEBI:597326"/>
    </cofactor>
</comment>
<protein>
    <submittedName>
        <fullName evidence="4">Uncharacterized protein</fullName>
    </submittedName>
</protein>
<sequence>MPRLPHYDENLHQAVSAWFLGPRAENFTFLVTVLNAILAEQGKARNSYFPSDPPFITPSMQASVPFLTQMKKLTFGVQRLAEELCLHHVPFWNPRYNGHMTNDTTLPGIAGYLTAMLFNPNNVAVEASPLTTWIEYQVGQQLCKMVGFGQEGQSKPWGHITCDGSVANLESMWAARNLKFYPLSLVLAMGEGQPLDFIADSFEVPTCTGTSKLLRDFTTWELLNIAPNDVLDIPTRLYKQYSFSSTFLETALKPFIIQSASKHANMFAKKFGLERINNIAYFTSATKHYSWPKGAAVTGIGESNLINIAVDDGARMKPSALREELDKCIKEERAVYAYRKKSLSFVLHADGAWGAYFCTTLRDGLEDPRDGRHFVPSIALKESTQRSLRSLRFSDSLTVDPHKSGYIQYPAGGLLYRDERMRYLVTWTSPIVNRSGEESMGVYGIEGRRVKLNWGVVMFKPGAAPVATFLSHEVIGLHPKGYGALLGEAVFGCAIMYAHLVTMSTKDTDFIVTPLNLLPAELEGGDIEAQKEFIRKRILSVPNEILVQDSSAMKLIKDMGSDLSINAFAVLDGKPNRDVTAANDLNRRIFERLSIVSPKDTITNKPLFLTSSVFPSAAYGDCLKTYKRRLGLDTDTPEDLYSLINVVMSPFPTTLEFTKTIINDLRIVIEEEVETSRRCNTISPDVHRFIMQGLDRLYLVHLPMLNMANHRYQVIVSGDLPADAMAEYVRARTRNPKQVCTLMNAKPGILQEMLVQGTFLVNVDQGVAPESTRLLTNIPLTNIQIIVNRQLDNAHLSNAYPRLTMPFFLYGSPSGWHIDHVLLASPNIQLNSDQVTLSCPLTAPLTYAHFLDTPERAMQPFPDNDIIFKTYEDFFFRPNARFRVKITKDLEGQQEIAQGEMTLGDVAFFDTTELNKVPGQVKVWDEWGGIVDDIRAGIANIGFEVKVEI</sequence>
<dbReference type="EMBL" id="JAYKXP010000010">
    <property type="protein sequence ID" value="KAK7053227.1"/>
    <property type="molecule type" value="Genomic_DNA"/>
</dbReference>
<reference evidence="4 5" key="1">
    <citation type="submission" date="2024-01" db="EMBL/GenBank/DDBJ databases">
        <title>A draft genome for a cacao thread blight-causing isolate of Paramarasmius palmivorus.</title>
        <authorList>
            <person name="Baruah I.K."/>
            <person name="Bukari Y."/>
            <person name="Amoako-Attah I."/>
            <person name="Meinhardt L.W."/>
            <person name="Bailey B.A."/>
            <person name="Cohen S.P."/>
        </authorList>
    </citation>
    <scope>NUCLEOTIDE SEQUENCE [LARGE SCALE GENOMIC DNA]</scope>
    <source>
        <strain evidence="4 5">GH-12</strain>
    </source>
</reference>
<name>A0AAW0DQG6_9AGAR</name>
<dbReference type="InterPro" id="IPR050477">
    <property type="entry name" value="GrpII_AminoAcid_Decarb"/>
</dbReference>
<evidence type="ECO:0000256" key="2">
    <source>
        <dbReference type="ARBA" id="ARBA00022898"/>
    </source>
</evidence>
<dbReference type="Gene3D" id="3.40.640.10">
    <property type="entry name" value="Type I PLP-dependent aspartate aminotransferase-like (Major domain)"/>
    <property type="match status" value="2"/>
</dbReference>
<keyword evidence="5" id="KW-1185">Reference proteome</keyword>
<comment type="caution">
    <text evidence="4">The sequence shown here is derived from an EMBL/GenBank/DDBJ whole genome shotgun (WGS) entry which is preliminary data.</text>
</comment>
<dbReference type="InterPro" id="IPR015424">
    <property type="entry name" value="PyrdxlP-dep_Trfase"/>
</dbReference>
<gene>
    <name evidence="4" type="ORF">VNI00_003850</name>
</gene>
<dbReference type="Proteomes" id="UP001383192">
    <property type="component" value="Unassembled WGS sequence"/>
</dbReference>
<organism evidence="4 5">
    <name type="scientific">Paramarasmius palmivorus</name>
    <dbReference type="NCBI Taxonomy" id="297713"/>
    <lineage>
        <taxon>Eukaryota</taxon>
        <taxon>Fungi</taxon>
        <taxon>Dikarya</taxon>
        <taxon>Basidiomycota</taxon>
        <taxon>Agaricomycotina</taxon>
        <taxon>Agaricomycetes</taxon>
        <taxon>Agaricomycetidae</taxon>
        <taxon>Agaricales</taxon>
        <taxon>Marasmiineae</taxon>
        <taxon>Marasmiaceae</taxon>
        <taxon>Paramarasmius</taxon>
    </lineage>
</organism>
<keyword evidence="2" id="KW-0663">Pyridoxal phosphate</keyword>
<dbReference type="InterPro" id="IPR015421">
    <property type="entry name" value="PyrdxlP-dep_Trfase_major"/>
</dbReference>